<feature type="transmembrane region" description="Helical" evidence="10">
    <location>
        <begin position="150"/>
        <end position="171"/>
    </location>
</feature>
<feature type="transmembrane region" description="Helical" evidence="10">
    <location>
        <begin position="298"/>
        <end position="317"/>
    </location>
</feature>
<dbReference type="EMBL" id="CP074133">
    <property type="protein sequence ID" value="QUX23518.1"/>
    <property type="molecule type" value="Genomic_DNA"/>
</dbReference>
<dbReference type="PANTHER" id="PTHR43562:SF1">
    <property type="entry name" value="NA(+)_H(+) ANTIPORTER YJBQ-RELATED"/>
    <property type="match status" value="1"/>
</dbReference>
<keyword evidence="4" id="KW-0050">Antiport</keyword>
<evidence type="ECO:0000256" key="1">
    <source>
        <dbReference type="ARBA" id="ARBA00004141"/>
    </source>
</evidence>
<feature type="transmembrane region" description="Helical" evidence="10">
    <location>
        <begin position="177"/>
        <end position="198"/>
    </location>
</feature>
<evidence type="ECO:0000256" key="6">
    <source>
        <dbReference type="ARBA" id="ARBA00022989"/>
    </source>
</evidence>
<dbReference type="Pfam" id="PF00999">
    <property type="entry name" value="Na_H_Exchanger"/>
    <property type="match status" value="1"/>
</dbReference>
<evidence type="ECO:0000256" key="3">
    <source>
        <dbReference type="ARBA" id="ARBA00022448"/>
    </source>
</evidence>
<dbReference type="PANTHER" id="PTHR43562">
    <property type="entry name" value="NAPA-TYPE SODIUM/HYDROGEN ANTIPORTER"/>
    <property type="match status" value="1"/>
</dbReference>
<dbReference type="InterPro" id="IPR038770">
    <property type="entry name" value="Na+/solute_symporter_sf"/>
</dbReference>
<dbReference type="InterPro" id="IPR006153">
    <property type="entry name" value="Cation/H_exchanger_TM"/>
</dbReference>
<feature type="transmembrane region" description="Helical" evidence="10">
    <location>
        <begin position="6"/>
        <end position="25"/>
    </location>
</feature>
<gene>
    <name evidence="12" type="ORF">KGD84_03850</name>
</gene>
<comment type="similarity">
    <text evidence="2">Belongs to the monovalent cation:proton antiporter 2 (CPA2) transporter (TC 2.A.37) family.</text>
</comment>
<evidence type="ECO:0000256" key="8">
    <source>
        <dbReference type="ARBA" id="ARBA00023136"/>
    </source>
</evidence>
<organism evidence="12 13">
    <name type="scientific">Nocardiopsis changdeensis</name>
    <dbReference type="NCBI Taxonomy" id="2831969"/>
    <lineage>
        <taxon>Bacteria</taxon>
        <taxon>Bacillati</taxon>
        <taxon>Actinomycetota</taxon>
        <taxon>Actinomycetes</taxon>
        <taxon>Streptosporangiales</taxon>
        <taxon>Nocardiopsidaceae</taxon>
        <taxon>Nocardiopsis</taxon>
    </lineage>
</organism>
<feature type="transmembrane region" description="Helical" evidence="10">
    <location>
        <begin position="119"/>
        <end position="138"/>
    </location>
</feature>
<proteinExistence type="inferred from homology"/>
<name>A0ABX8BRZ1_9ACTN</name>
<keyword evidence="7" id="KW-0406">Ion transport</keyword>
<evidence type="ECO:0000256" key="5">
    <source>
        <dbReference type="ARBA" id="ARBA00022692"/>
    </source>
</evidence>
<feature type="transmembrane region" description="Helical" evidence="10">
    <location>
        <begin position="242"/>
        <end position="262"/>
    </location>
</feature>
<accession>A0ABX8BRZ1</accession>
<evidence type="ECO:0000259" key="11">
    <source>
        <dbReference type="Pfam" id="PF00999"/>
    </source>
</evidence>
<evidence type="ECO:0000313" key="12">
    <source>
        <dbReference type="EMBL" id="QUX23518.1"/>
    </source>
</evidence>
<feature type="transmembrane region" description="Helical" evidence="10">
    <location>
        <begin position="62"/>
        <end position="83"/>
    </location>
</feature>
<evidence type="ECO:0000256" key="4">
    <source>
        <dbReference type="ARBA" id="ARBA00022449"/>
    </source>
</evidence>
<comment type="subcellular location">
    <subcellularLocation>
        <location evidence="1">Membrane</location>
        <topology evidence="1">Multi-pass membrane protein</topology>
    </subcellularLocation>
</comment>
<feature type="region of interest" description="Disordered" evidence="9">
    <location>
        <begin position="391"/>
        <end position="413"/>
    </location>
</feature>
<dbReference type="Proteomes" id="UP000676079">
    <property type="component" value="Chromosome"/>
</dbReference>
<feature type="transmembrane region" description="Helical" evidence="10">
    <location>
        <begin position="361"/>
        <end position="381"/>
    </location>
</feature>
<feature type="transmembrane region" description="Helical" evidence="10">
    <location>
        <begin position="32"/>
        <end position="56"/>
    </location>
</feature>
<evidence type="ECO:0000313" key="13">
    <source>
        <dbReference type="Proteomes" id="UP000676079"/>
    </source>
</evidence>
<keyword evidence="5 10" id="KW-0812">Transmembrane</keyword>
<keyword evidence="6 10" id="KW-1133">Transmembrane helix</keyword>
<feature type="domain" description="Cation/H+ exchanger transmembrane" evidence="11">
    <location>
        <begin position="17"/>
        <end position="383"/>
    </location>
</feature>
<reference evidence="12 13" key="1">
    <citation type="submission" date="2021-05" db="EMBL/GenBank/DDBJ databases">
        <title>Direct Submission.</title>
        <authorList>
            <person name="Li K."/>
            <person name="Gao J."/>
        </authorList>
    </citation>
    <scope>NUCLEOTIDE SEQUENCE [LARGE SCALE GENOMIC DNA]</scope>
    <source>
        <strain evidence="12 13">Mg02</strain>
    </source>
</reference>
<keyword evidence="8 10" id="KW-0472">Membrane</keyword>
<dbReference type="RefSeq" id="WP_220564741.1">
    <property type="nucleotide sequence ID" value="NZ_CP074133.1"/>
</dbReference>
<feature type="transmembrane region" description="Helical" evidence="10">
    <location>
        <begin position="219"/>
        <end position="236"/>
    </location>
</feature>
<evidence type="ECO:0000256" key="2">
    <source>
        <dbReference type="ARBA" id="ARBA00005551"/>
    </source>
</evidence>
<evidence type="ECO:0000256" key="10">
    <source>
        <dbReference type="SAM" id="Phobius"/>
    </source>
</evidence>
<keyword evidence="13" id="KW-1185">Reference proteome</keyword>
<feature type="transmembrane region" description="Helical" evidence="10">
    <location>
        <begin position="274"/>
        <end position="292"/>
    </location>
</feature>
<protein>
    <submittedName>
        <fullName evidence="12">Cation:proton antiporter</fullName>
    </submittedName>
</protein>
<feature type="transmembrane region" description="Helical" evidence="10">
    <location>
        <begin position="337"/>
        <end position="355"/>
    </location>
</feature>
<sequence length="413" mass="43196">MDGAELGTMGMLLALLAAALLAPLLGDRLARWVLVPSVVLEIGFGIVLGPSVLGLVEENETITLLADLGLALLMFMAGYEIDFRRIKGRPLNRALLAWACSVALGLGLGWAAFGASQTALIVGLALTTTALGTVLPILRDSGALGGAFGTRFLASGSVGEFGPIVLIALLLSGYRPWQGTLLLAVFFALAGACAWAATRPRSEWWARLIRATLGSSAQVAVRLCMVVIVALVWLASALQLDALLGSFAAGVVIKLMITINHGEEAEQVEAKMDAIGFGFLIPVFFVITGVRFDLASLLAQPLLLLLLPVLLAAFLLVRGGPEYVFSRGDVPDDQRPALVLFSATALPLLTVLTTIGTRDGALDGAHAAAIVAAGMLSVLILPQAGGALLRRATGAGPADPATRRREEEEEEDY</sequence>
<dbReference type="Gene3D" id="1.20.1530.20">
    <property type="match status" value="1"/>
</dbReference>
<evidence type="ECO:0000256" key="7">
    <source>
        <dbReference type="ARBA" id="ARBA00023065"/>
    </source>
</evidence>
<evidence type="ECO:0000256" key="9">
    <source>
        <dbReference type="SAM" id="MobiDB-lite"/>
    </source>
</evidence>
<keyword evidence="3" id="KW-0813">Transport</keyword>
<feature type="transmembrane region" description="Helical" evidence="10">
    <location>
        <begin position="95"/>
        <end position="113"/>
    </location>
</feature>